<organism evidence="1 2">
    <name type="scientific">Nitzschia inconspicua</name>
    <dbReference type="NCBI Taxonomy" id="303405"/>
    <lineage>
        <taxon>Eukaryota</taxon>
        <taxon>Sar</taxon>
        <taxon>Stramenopiles</taxon>
        <taxon>Ochrophyta</taxon>
        <taxon>Bacillariophyta</taxon>
        <taxon>Bacillariophyceae</taxon>
        <taxon>Bacillariophycidae</taxon>
        <taxon>Bacillariales</taxon>
        <taxon>Bacillariaceae</taxon>
        <taxon>Nitzschia</taxon>
    </lineage>
</organism>
<sequence>MDSMVDDTFASMEALHAMQENFPPVAAAATTEAHPAPPVRAPTAASAPLQSETVCISSPISSAHGNTIMSNSPSANTNAAVALPTPPSPKESLPPANPCPILPIAPSTGDRVDYVSVGDARHRRQKVAHNTTENTEASSSPASFLLSSDIEEVFLKKEDAVEYKKEAEETFMKKSDAEDSFMKKSELLNILSEFKEEILSTNASQNESQVKFQILASTVFESTNPELSAEIMEQFHKKCNQQLRR</sequence>
<dbReference type="EMBL" id="JAGRRH010000015">
    <property type="protein sequence ID" value="KAG7355400.1"/>
    <property type="molecule type" value="Genomic_DNA"/>
</dbReference>
<proteinExistence type="predicted"/>
<comment type="caution">
    <text evidence="1">The sequence shown here is derived from an EMBL/GenBank/DDBJ whole genome shotgun (WGS) entry which is preliminary data.</text>
</comment>
<dbReference type="AlphaFoldDB" id="A0A9K3L4B9"/>
<gene>
    <name evidence="1" type="ORF">IV203_000086</name>
</gene>
<evidence type="ECO:0000313" key="2">
    <source>
        <dbReference type="Proteomes" id="UP000693970"/>
    </source>
</evidence>
<reference evidence="1" key="2">
    <citation type="submission" date="2021-04" db="EMBL/GenBank/DDBJ databases">
        <authorList>
            <person name="Podell S."/>
        </authorList>
    </citation>
    <scope>NUCLEOTIDE SEQUENCE</scope>
    <source>
        <strain evidence="1">Hildebrandi</strain>
    </source>
</reference>
<accession>A0A9K3L4B9</accession>
<reference evidence="1" key="1">
    <citation type="journal article" date="2021" name="Sci. Rep.">
        <title>Diploid genomic architecture of Nitzschia inconspicua, an elite biomass production diatom.</title>
        <authorList>
            <person name="Oliver A."/>
            <person name="Podell S."/>
            <person name="Pinowska A."/>
            <person name="Traller J.C."/>
            <person name="Smith S.R."/>
            <person name="McClure R."/>
            <person name="Beliaev A."/>
            <person name="Bohutskyi P."/>
            <person name="Hill E.A."/>
            <person name="Rabines A."/>
            <person name="Zheng H."/>
            <person name="Allen L.Z."/>
            <person name="Kuo A."/>
            <person name="Grigoriev I.V."/>
            <person name="Allen A.E."/>
            <person name="Hazlebeck D."/>
            <person name="Allen E.E."/>
        </authorList>
    </citation>
    <scope>NUCLEOTIDE SEQUENCE</scope>
    <source>
        <strain evidence="1">Hildebrandi</strain>
    </source>
</reference>
<keyword evidence="2" id="KW-1185">Reference proteome</keyword>
<dbReference type="Proteomes" id="UP000693970">
    <property type="component" value="Unassembled WGS sequence"/>
</dbReference>
<protein>
    <submittedName>
        <fullName evidence="1">Uncharacterized protein</fullName>
    </submittedName>
</protein>
<name>A0A9K3L4B9_9STRA</name>
<evidence type="ECO:0000313" key="1">
    <source>
        <dbReference type="EMBL" id="KAG7355400.1"/>
    </source>
</evidence>